<name>A5N5F4_CLOK5</name>
<reference evidence="2 3" key="1">
    <citation type="journal article" date="2008" name="Proc. Natl. Acad. Sci. U.S.A.">
        <title>The genome of Clostridium kluyveri, a strict anaerobe with unique metabolic features.</title>
        <authorList>
            <person name="Seedorf H."/>
            <person name="Fricke W.F."/>
            <person name="Veith B."/>
            <person name="Brueggemann H."/>
            <person name="Liesegang H."/>
            <person name="Strittmatter A."/>
            <person name="Miethke M."/>
            <person name="Buckel W."/>
            <person name="Hinderberger J."/>
            <person name="Li F."/>
            <person name="Hagemeier C."/>
            <person name="Thauer R.K."/>
            <person name="Gottschalk G."/>
        </authorList>
    </citation>
    <scope>NUCLEOTIDE SEQUENCE [LARGE SCALE GENOMIC DNA]</scope>
    <source>
        <strain evidence="3">ATCC 8527 / DSM 555 / NCIMB 10680</strain>
    </source>
</reference>
<protein>
    <submittedName>
        <fullName evidence="2">Phage-related protein</fullName>
    </submittedName>
</protein>
<dbReference type="HOGENOM" id="CLU_818123_0_0_9"/>
<dbReference type="eggNOG" id="ENOG502Z93B">
    <property type="taxonomic scope" value="Bacteria"/>
</dbReference>
<organism evidence="2 3">
    <name type="scientific">Clostridium kluyveri (strain ATCC 8527 / DSM 555 / NBRC 12016 / NCIMB 10680 / K1)</name>
    <dbReference type="NCBI Taxonomy" id="431943"/>
    <lineage>
        <taxon>Bacteria</taxon>
        <taxon>Bacillati</taxon>
        <taxon>Bacillota</taxon>
        <taxon>Clostridia</taxon>
        <taxon>Eubacteriales</taxon>
        <taxon>Clostridiaceae</taxon>
        <taxon>Clostridium</taxon>
    </lineage>
</organism>
<dbReference type="STRING" id="431943.CKL_0481"/>
<sequence length="339" mass="38894">MDIKEYINCNYNGSKTWFCEEVKQSYNLSRISKIVCNKNYLAGKHKILGKPDMQFKGGEYKTKKLIIQKAKTILNFHSTYLLGKPLSLTGSENKVKEYQIIYRGADYNEIDFDIIDNIGKYGDAYEYVYLDENKNICSKLIDSADAYPVYNNSNEYIAFIEHWTSTYKNIDSNVEYFTIYYTDRVEQWNNESGNLIMVSSSNNLSGLPIHYHNKNDIDPNFGVSLLEDIKFILDEVEDLLSKLGDAIYTLSINPIPVTIGQELLEKTINADVVGYAISLEDGADMKYINATMDYNTIKIYLDKLEQELNRLKEEDANDSGSKDDNVQVNRNNLDGKIVN</sequence>
<dbReference type="InterPro" id="IPR021145">
    <property type="entry name" value="Portal_protein_SPP1_Gp6-like"/>
</dbReference>
<evidence type="ECO:0000256" key="1">
    <source>
        <dbReference type="SAM" id="MobiDB-lite"/>
    </source>
</evidence>
<dbReference type="AlphaFoldDB" id="A5N5F4"/>
<gene>
    <name evidence="2" type="ordered locus">CKL_0481</name>
</gene>
<evidence type="ECO:0000313" key="3">
    <source>
        <dbReference type="Proteomes" id="UP000002411"/>
    </source>
</evidence>
<dbReference type="KEGG" id="ckl:CKL_0481"/>
<accession>A5N5F4</accession>
<dbReference type="EMBL" id="CP000673">
    <property type="protein sequence ID" value="EDK32535.1"/>
    <property type="molecule type" value="Genomic_DNA"/>
</dbReference>
<feature type="compositionally biased region" description="Basic and acidic residues" evidence="1">
    <location>
        <begin position="313"/>
        <end position="325"/>
    </location>
</feature>
<dbReference type="Pfam" id="PF05133">
    <property type="entry name" value="SPP1_portal"/>
    <property type="match status" value="1"/>
</dbReference>
<dbReference type="RefSeq" id="WP_011989050.1">
    <property type="nucleotide sequence ID" value="NC_009706.1"/>
</dbReference>
<evidence type="ECO:0000313" key="2">
    <source>
        <dbReference type="EMBL" id="EDK32535.1"/>
    </source>
</evidence>
<feature type="region of interest" description="Disordered" evidence="1">
    <location>
        <begin position="313"/>
        <end position="339"/>
    </location>
</feature>
<proteinExistence type="predicted"/>
<keyword evidence="3" id="KW-1185">Reference proteome</keyword>
<dbReference type="Proteomes" id="UP000002411">
    <property type="component" value="Chromosome"/>
</dbReference>